<gene>
    <name evidence="8" type="ORF">LSH36_269g00033</name>
</gene>
<evidence type="ECO:0000256" key="6">
    <source>
        <dbReference type="SAM" id="MobiDB-lite"/>
    </source>
</evidence>
<reference evidence="8" key="1">
    <citation type="journal article" date="2023" name="Mol. Biol. Evol.">
        <title>Third-Generation Sequencing Reveals the Adaptive Role of the Epigenome in Three Deep-Sea Polychaetes.</title>
        <authorList>
            <person name="Perez M."/>
            <person name="Aroh O."/>
            <person name="Sun Y."/>
            <person name="Lan Y."/>
            <person name="Juniper S.K."/>
            <person name="Young C.R."/>
            <person name="Angers B."/>
            <person name="Qian P.Y."/>
        </authorList>
    </citation>
    <scope>NUCLEOTIDE SEQUENCE</scope>
    <source>
        <strain evidence="8">P08H-3</strain>
    </source>
</reference>
<dbReference type="FunFam" id="3.20.200.10:FF:000002">
    <property type="entry name" value="Eukaryotic elongation factor 2 kinase"/>
    <property type="match status" value="1"/>
</dbReference>
<evidence type="ECO:0000256" key="4">
    <source>
        <dbReference type="ARBA" id="ARBA00022777"/>
    </source>
</evidence>
<keyword evidence="4" id="KW-0418">Kinase</keyword>
<dbReference type="Pfam" id="PF02816">
    <property type="entry name" value="Alpha_kinase"/>
    <property type="match status" value="1"/>
</dbReference>
<dbReference type="GO" id="GO:0004686">
    <property type="term" value="F:elongation factor-2 kinase activity"/>
    <property type="evidence" value="ECO:0007669"/>
    <property type="project" value="InterPro"/>
</dbReference>
<dbReference type="Gene3D" id="3.20.200.10">
    <property type="entry name" value="MHCK/EF2 kinase"/>
    <property type="match status" value="1"/>
</dbReference>
<keyword evidence="1" id="KW-0723">Serine/threonine-protein kinase</keyword>
<dbReference type="InterPro" id="IPR011990">
    <property type="entry name" value="TPR-like_helical_dom_sf"/>
</dbReference>
<evidence type="ECO:0000259" key="7">
    <source>
        <dbReference type="PROSITE" id="PS51158"/>
    </source>
</evidence>
<organism evidence="8 9">
    <name type="scientific">Paralvinella palmiformis</name>
    <dbReference type="NCBI Taxonomy" id="53620"/>
    <lineage>
        <taxon>Eukaryota</taxon>
        <taxon>Metazoa</taxon>
        <taxon>Spiralia</taxon>
        <taxon>Lophotrochozoa</taxon>
        <taxon>Annelida</taxon>
        <taxon>Polychaeta</taxon>
        <taxon>Sedentaria</taxon>
        <taxon>Canalipalpata</taxon>
        <taxon>Terebellida</taxon>
        <taxon>Terebelliformia</taxon>
        <taxon>Alvinellidae</taxon>
        <taxon>Paralvinella</taxon>
    </lineage>
</organism>
<evidence type="ECO:0000313" key="8">
    <source>
        <dbReference type="EMBL" id="KAK2154375.1"/>
    </source>
</evidence>
<dbReference type="PROSITE" id="PS51158">
    <property type="entry name" value="ALPHA_KINASE"/>
    <property type="match status" value="1"/>
</dbReference>
<keyword evidence="3" id="KW-0547">Nucleotide-binding</keyword>
<name>A0AAD9N2J8_9ANNE</name>
<sequence length="629" mass="71731">MPQIEDDLDDSLDNFMIFPITDIDNSHDGDDESCDDQMMVERVKRQGHRPSMTLRQRRYSKLGFGTGPLLKLKTEHPFNFGAMRSCYRLKKLSTFSKNSDWKQALNYVAKKYREDVNRDVYFEDVCLQMDAKLWGEEYNRHRPPKKVDIFQMCVLEFKNRPERPLYHLEHFIEGDYIKYNSNSGFVEENLRLTPQAFSHFTFERSGHELIVVDIQGVGDLWTDPQIHTKDGRSYGDGNLGPRGMALFFHSHVCNSICESLNLTKFDLACSEVSKHEQFIKSNKNQFTICRQKTEMVISASPSERSDLTNFLLNSRSRNVSTCSTMSDDYDSPRQSEDEPMTPCSPMDISPIRGHRIRFLSESDDSASSTLTENLAHSGEDDDILSAEEQRIQFRRAYSRISRPSCVAHEINLRNLQNYKRQENSVLGQIHHELAKYHDLGRFSDKLAPIDADAVLFHEQHAADLGVKEAILTMANLYLGIPQDVLVNFTIQPSEDHKIQGVDYMIMAAEAGDRSAMVYLARAFETGIGLGGDRSKSYKDAVQWYERAVNTTQQDDSGEFDATMDYPIFQLKAKTAEMYLEGGFGLQKDPSAAGDLFNEAAEGAMTAMKGRLANKYYALAEEAYAQVEEE</sequence>
<keyword evidence="2" id="KW-0808">Transferase</keyword>
<protein>
    <recommendedName>
        <fullName evidence="7">Alpha-type protein kinase domain-containing protein</fullName>
    </recommendedName>
</protein>
<dbReference type="SMART" id="SM00811">
    <property type="entry name" value="Alpha_kinase"/>
    <property type="match status" value="1"/>
</dbReference>
<dbReference type="InterPro" id="IPR011009">
    <property type="entry name" value="Kinase-like_dom_sf"/>
</dbReference>
<dbReference type="Gene3D" id="1.25.40.10">
    <property type="entry name" value="Tetratricopeptide repeat domain"/>
    <property type="match status" value="1"/>
</dbReference>
<dbReference type="SUPFAM" id="SSF56112">
    <property type="entry name" value="Protein kinase-like (PK-like)"/>
    <property type="match status" value="1"/>
</dbReference>
<evidence type="ECO:0000256" key="2">
    <source>
        <dbReference type="ARBA" id="ARBA00022679"/>
    </source>
</evidence>
<accession>A0AAD9N2J8</accession>
<evidence type="ECO:0000313" key="9">
    <source>
        <dbReference type="Proteomes" id="UP001208570"/>
    </source>
</evidence>
<evidence type="ECO:0000256" key="3">
    <source>
        <dbReference type="ARBA" id="ARBA00022741"/>
    </source>
</evidence>
<dbReference type="InterPro" id="IPR047588">
    <property type="entry name" value="eEF2K_a_kinase_dom"/>
</dbReference>
<dbReference type="SUPFAM" id="SSF81901">
    <property type="entry name" value="HCP-like"/>
    <property type="match status" value="1"/>
</dbReference>
<dbReference type="InterPro" id="IPR004166">
    <property type="entry name" value="a-kinase_dom"/>
</dbReference>
<feature type="region of interest" description="Disordered" evidence="6">
    <location>
        <begin position="320"/>
        <end position="347"/>
    </location>
</feature>
<feature type="domain" description="Alpha-type protein kinase" evidence="7">
    <location>
        <begin position="51"/>
        <end position="265"/>
    </location>
</feature>
<dbReference type="GO" id="GO:1903013">
    <property type="term" value="P:response to differentiation-inducing factor 1"/>
    <property type="evidence" value="ECO:0007669"/>
    <property type="project" value="TreeGrafter"/>
</dbReference>
<dbReference type="GO" id="GO:0031037">
    <property type="term" value="P:myosin II filament disassembly"/>
    <property type="evidence" value="ECO:0007669"/>
    <property type="project" value="TreeGrafter"/>
</dbReference>
<dbReference type="PANTHER" id="PTHR45992">
    <property type="entry name" value="EUKARYOTIC ELONGATION FACTOR 2 KINASE-RELATED"/>
    <property type="match status" value="1"/>
</dbReference>
<dbReference type="InterPro" id="IPR051852">
    <property type="entry name" value="Alpha-type_PK"/>
</dbReference>
<keyword evidence="9" id="KW-1185">Reference proteome</keyword>
<dbReference type="CDD" id="cd16967">
    <property type="entry name" value="Alpha_kinase_eEF2K"/>
    <property type="match status" value="1"/>
</dbReference>
<evidence type="ECO:0000256" key="1">
    <source>
        <dbReference type="ARBA" id="ARBA00022527"/>
    </source>
</evidence>
<dbReference type="PANTHER" id="PTHR45992:SF2">
    <property type="entry name" value="EUKARYOTIC ELONGATION FACTOR 2 KINASE"/>
    <property type="match status" value="1"/>
</dbReference>
<dbReference type="AlphaFoldDB" id="A0AAD9N2J8"/>
<comment type="caution">
    <text evidence="8">The sequence shown here is derived from an EMBL/GenBank/DDBJ whole genome shotgun (WGS) entry which is preliminary data.</text>
</comment>
<proteinExistence type="predicted"/>
<dbReference type="Proteomes" id="UP001208570">
    <property type="component" value="Unassembled WGS sequence"/>
</dbReference>
<dbReference type="Gene3D" id="3.30.200.20">
    <property type="entry name" value="Phosphorylase Kinase, domain 1"/>
    <property type="match status" value="1"/>
</dbReference>
<dbReference type="EMBL" id="JAODUP010000269">
    <property type="protein sequence ID" value="KAK2154375.1"/>
    <property type="molecule type" value="Genomic_DNA"/>
</dbReference>
<keyword evidence="5" id="KW-0067">ATP-binding</keyword>
<dbReference type="GO" id="GO:0005524">
    <property type="term" value="F:ATP binding"/>
    <property type="evidence" value="ECO:0007669"/>
    <property type="project" value="UniProtKB-KW"/>
</dbReference>
<evidence type="ECO:0000256" key="5">
    <source>
        <dbReference type="ARBA" id="ARBA00022840"/>
    </source>
</evidence>